<evidence type="ECO:0000313" key="4">
    <source>
        <dbReference type="Proteomes" id="UP000217199"/>
    </source>
</evidence>
<evidence type="ECO:0000313" key="3">
    <source>
        <dbReference type="EMBL" id="PAV17469.1"/>
    </source>
</evidence>
<feature type="transmembrane region" description="Helical" evidence="1">
    <location>
        <begin position="46"/>
        <end position="65"/>
    </location>
</feature>
<protein>
    <submittedName>
        <fullName evidence="3">Uncharacterized protein</fullName>
    </submittedName>
</protein>
<keyword evidence="1" id="KW-0812">Transmembrane</keyword>
<keyword evidence="2" id="KW-0732">Signal</keyword>
<name>A0A286UD63_9AGAM</name>
<reference evidence="3 4" key="1">
    <citation type="journal article" date="2017" name="Mol. Ecol.">
        <title>Comparative and population genomic landscape of Phellinus noxius: A hypervariable fungus causing root rot in trees.</title>
        <authorList>
            <person name="Chung C.L."/>
            <person name="Lee T.J."/>
            <person name="Akiba M."/>
            <person name="Lee H.H."/>
            <person name="Kuo T.H."/>
            <person name="Liu D."/>
            <person name="Ke H.M."/>
            <person name="Yokoi T."/>
            <person name="Roa M.B."/>
            <person name="Lu M.J."/>
            <person name="Chang Y.Y."/>
            <person name="Ann P.J."/>
            <person name="Tsai J.N."/>
            <person name="Chen C.Y."/>
            <person name="Tzean S.S."/>
            <person name="Ota Y."/>
            <person name="Hattori T."/>
            <person name="Sahashi N."/>
            <person name="Liou R.F."/>
            <person name="Kikuchi T."/>
            <person name="Tsai I.J."/>
        </authorList>
    </citation>
    <scope>NUCLEOTIDE SEQUENCE [LARGE SCALE GENOMIC DNA]</scope>
    <source>
        <strain evidence="3 4">FFPRI411160</strain>
    </source>
</reference>
<comment type="caution">
    <text evidence="3">The sequence shown here is derived from an EMBL/GenBank/DDBJ whole genome shotgun (WGS) entry which is preliminary data.</text>
</comment>
<organism evidence="3 4">
    <name type="scientific">Pyrrhoderma noxium</name>
    <dbReference type="NCBI Taxonomy" id="2282107"/>
    <lineage>
        <taxon>Eukaryota</taxon>
        <taxon>Fungi</taxon>
        <taxon>Dikarya</taxon>
        <taxon>Basidiomycota</taxon>
        <taxon>Agaricomycotina</taxon>
        <taxon>Agaricomycetes</taxon>
        <taxon>Hymenochaetales</taxon>
        <taxon>Hymenochaetaceae</taxon>
        <taxon>Pyrrhoderma</taxon>
    </lineage>
</organism>
<accession>A0A286UD63</accession>
<feature type="transmembrane region" description="Helical" evidence="1">
    <location>
        <begin position="153"/>
        <end position="178"/>
    </location>
</feature>
<dbReference type="InParanoid" id="A0A286UD63"/>
<feature type="signal peptide" evidence="2">
    <location>
        <begin position="1"/>
        <end position="22"/>
    </location>
</feature>
<gene>
    <name evidence="3" type="ORF">PNOK_0753300</name>
</gene>
<keyword evidence="4" id="KW-1185">Reference proteome</keyword>
<dbReference type="EMBL" id="NBII01000007">
    <property type="protein sequence ID" value="PAV17469.1"/>
    <property type="molecule type" value="Genomic_DNA"/>
</dbReference>
<feature type="transmembrane region" description="Helical" evidence="1">
    <location>
        <begin position="256"/>
        <end position="274"/>
    </location>
</feature>
<feature type="transmembrane region" description="Helical" evidence="1">
    <location>
        <begin position="184"/>
        <end position="209"/>
    </location>
</feature>
<keyword evidence="1" id="KW-1133">Transmembrane helix</keyword>
<feature type="transmembrane region" description="Helical" evidence="1">
    <location>
        <begin position="110"/>
        <end position="132"/>
    </location>
</feature>
<dbReference type="Proteomes" id="UP000217199">
    <property type="component" value="Unassembled WGS sequence"/>
</dbReference>
<dbReference type="AlphaFoldDB" id="A0A286UD63"/>
<proteinExistence type="predicted"/>
<feature type="transmembrane region" description="Helical" evidence="1">
    <location>
        <begin position="230"/>
        <end position="250"/>
    </location>
</feature>
<evidence type="ECO:0000256" key="1">
    <source>
        <dbReference type="SAM" id="Phobius"/>
    </source>
</evidence>
<feature type="chain" id="PRO_5013864156" evidence="2">
    <location>
        <begin position="23"/>
        <end position="292"/>
    </location>
</feature>
<evidence type="ECO:0000256" key="2">
    <source>
        <dbReference type="SAM" id="SignalP"/>
    </source>
</evidence>
<keyword evidence="1" id="KW-0472">Membrane</keyword>
<sequence length="292" mass="32359">MIKQILLTVAASVLLLSSPVSAEYTFWYDDDDRKYVLSSLDIGNLVLQGLFAVIFLVLTILAFMVKSRFPSQKSAYVISSISSMLFFLYNAVSIPFVIFVRRQSVDVDMLYKIGLATVFFRLWGIGTLYLAGSLVLHDRAKHFDECLKKGGNIAYAILFTFSGILILIGSLTSILLAIDRQGISAVLTWIVFLAIWGATAVCQFVIAAVNLRKVRNAGKDDKILSIMMKAWSPLAILSMLLGVVFSFFPITLVSDLIQNIIFSVLAAILVHLGMNSKYWDYSGVNVLPSERA</sequence>
<feature type="transmembrane region" description="Helical" evidence="1">
    <location>
        <begin position="77"/>
        <end position="98"/>
    </location>
</feature>